<proteinExistence type="predicted"/>
<dbReference type="Proteomes" id="UP000472372">
    <property type="component" value="Chromosome 10"/>
</dbReference>
<dbReference type="PANTHER" id="PTHR45458:SF3">
    <property type="entry name" value="CHAIN DEHYDROGENASE (ATSC), PUTATIVE-RELATED"/>
    <property type="match status" value="1"/>
</dbReference>
<dbReference type="InterPro" id="IPR002347">
    <property type="entry name" value="SDR_fam"/>
</dbReference>
<accession>A0A6S6WEL0</accession>
<dbReference type="PANTHER" id="PTHR45458">
    <property type="entry name" value="SHORT-CHAIN DEHYDROGENASE/REDUCTASE SDR"/>
    <property type="match status" value="1"/>
</dbReference>
<dbReference type="SUPFAM" id="SSF51735">
    <property type="entry name" value="NAD(P)-binding Rossmann-fold domains"/>
    <property type="match status" value="1"/>
</dbReference>
<dbReference type="EMBL" id="HG992986">
    <property type="protein sequence ID" value="CAE7213129.1"/>
    <property type="molecule type" value="Genomic_DNA"/>
</dbReference>
<evidence type="ECO:0000256" key="1">
    <source>
        <dbReference type="ARBA" id="ARBA00022857"/>
    </source>
</evidence>
<keyword evidence="1" id="KW-0521">NADP</keyword>
<sequence length="273" mass="29690">MSVYVITGVSKGIGFEFTKQLSEEPQNLIVGLVRNKDAAEKKMKEEFPNRSNIHILHADLSNHASLKQAADDTAKIVGDRGIDVLLANAGLVSYFDGFRPIGDLANKPTELETCAHQLFQTNVIGNVHLFHSFLPLVLASPSPTKRVITITSGVADLDLTNAVEIDIGALYAASKAAMNLIVAKFSVQYKDQGVLFMEISPGVVEVGHYDNVGEEEMMGMVGFVAKLQKYAPHFKGPITPEESVGAVRKVWENATVKRDAGAFVSHLGNKQWV</sequence>
<gene>
    <name evidence="2" type="ORF">PTTW11_10402</name>
</gene>
<dbReference type="InterPro" id="IPR020904">
    <property type="entry name" value="Sc_DH/Rdtase_CS"/>
</dbReference>
<dbReference type="InterPro" id="IPR036291">
    <property type="entry name" value="NAD(P)-bd_dom_sf"/>
</dbReference>
<dbReference type="InterPro" id="IPR052184">
    <property type="entry name" value="SDR_enzymes"/>
</dbReference>
<evidence type="ECO:0000313" key="2">
    <source>
        <dbReference type="EMBL" id="CAE7213129.1"/>
    </source>
</evidence>
<dbReference type="PROSITE" id="PS00061">
    <property type="entry name" value="ADH_SHORT"/>
    <property type="match status" value="1"/>
</dbReference>
<dbReference type="AlphaFoldDB" id="A0A6S6WEL0"/>
<evidence type="ECO:0000313" key="3">
    <source>
        <dbReference type="Proteomes" id="UP000472372"/>
    </source>
</evidence>
<name>A0A6S6WEL0_9PLEO</name>
<dbReference type="Pfam" id="PF00106">
    <property type="entry name" value="adh_short"/>
    <property type="match status" value="1"/>
</dbReference>
<protein>
    <submittedName>
        <fullName evidence="2">Short chain dehydrogenase</fullName>
    </submittedName>
</protein>
<reference evidence="2" key="1">
    <citation type="submission" date="2021-02" db="EMBL/GenBank/DDBJ databases">
        <authorList>
            <person name="Syme A R."/>
            <person name="Syme A R."/>
            <person name="Moolhuijzen P."/>
        </authorList>
    </citation>
    <scope>NUCLEOTIDE SEQUENCE</scope>
    <source>
        <strain evidence="2">W1-1</strain>
    </source>
</reference>
<dbReference type="GO" id="GO:0016616">
    <property type="term" value="F:oxidoreductase activity, acting on the CH-OH group of donors, NAD or NADP as acceptor"/>
    <property type="evidence" value="ECO:0007669"/>
    <property type="project" value="TreeGrafter"/>
</dbReference>
<dbReference type="Gene3D" id="3.40.50.720">
    <property type="entry name" value="NAD(P)-binding Rossmann-like Domain"/>
    <property type="match status" value="1"/>
</dbReference>
<dbReference type="PRINTS" id="PR00081">
    <property type="entry name" value="GDHRDH"/>
</dbReference>
<organism evidence="2 3">
    <name type="scientific">Pyrenophora teres f. teres</name>
    <dbReference type="NCBI Taxonomy" id="97479"/>
    <lineage>
        <taxon>Eukaryota</taxon>
        <taxon>Fungi</taxon>
        <taxon>Dikarya</taxon>
        <taxon>Ascomycota</taxon>
        <taxon>Pezizomycotina</taxon>
        <taxon>Dothideomycetes</taxon>
        <taxon>Pleosporomycetidae</taxon>
        <taxon>Pleosporales</taxon>
        <taxon>Pleosporineae</taxon>
        <taxon>Pleosporaceae</taxon>
        <taxon>Pyrenophora</taxon>
    </lineage>
</organism>